<dbReference type="GO" id="GO:0005634">
    <property type="term" value="C:nucleus"/>
    <property type="evidence" value="ECO:0007669"/>
    <property type="project" value="TreeGrafter"/>
</dbReference>
<comment type="caution">
    <text evidence="13">The sequence shown here is derived from an EMBL/GenBank/DDBJ whole genome shotgun (WGS) entry which is preliminary data.</text>
</comment>
<dbReference type="GO" id="GO:0005737">
    <property type="term" value="C:cytoplasm"/>
    <property type="evidence" value="ECO:0007669"/>
    <property type="project" value="InterPro"/>
</dbReference>
<evidence type="ECO:0000256" key="6">
    <source>
        <dbReference type="PROSITE-ProRule" id="PRU00047"/>
    </source>
</evidence>
<keyword evidence="6" id="KW-0862">Zinc</keyword>
<dbReference type="Gene3D" id="4.10.60.10">
    <property type="entry name" value="Zinc finger, CCHC-type"/>
    <property type="match status" value="1"/>
</dbReference>
<dbReference type="GO" id="GO:0043138">
    <property type="term" value="F:3'-5' DNA helicase activity"/>
    <property type="evidence" value="ECO:0007669"/>
    <property type="project" value="UniProtKB-EC"/>
</dbReference>
<dbReference type="Proteomes" id="UP000719412">
    <property type="component" value="Unassembled WGS sequence"/>
</dbReference>
<dbReference type="InterPro" id="IPR029311">
    <property type="entry name" value="CCDC50_N"/>
</dbReference>
<feature type="region of interest" description="Disordered" evidence="8">
    <location>
        <begin position="777"/>
        <end position="800"/>
    </location>
</feature>
<dbReference type="GO" id="GO:0009378">
    <property type="term" value="F:four-way junction helicase activity"/>
    <property type="evidence" value="ECO:0007669"/>
    <property type="project" value="TreeGrafter"/>
</dbReference>
<proteinExistence type="inferred from homology"/>
<dbReference type="GO" id="GO:0004364">
    <property type="term" value="F:glutathione transferase activity"/>
    <property type="evidence" value="ECO:0007669"/>
    <property type="project" value="InterPro"/>
</dbReference>
<feature type="domain" description="GST N-terminal" evidence="10">
    <location>
        <begin position="1"/>
        <end position="25"/>
    </location>
</feature>
<dbReference type="PROSITE" id="PS51192">
    <property type="entry name" value="HELICASE_ATP_BIND_1"/>
    <property type="match status" value="1"/>
</dbReference>
<evidence type="ECO:0000256" key="3">
    <source>
        <dbReference type="ARBA" id="ARBA00023002"/>
    </source>
</evidence>
<dbReference type="FunFam" id="3.40.50.300:FF:001084">
    <property type="entry name" value="RecQ like helicase 4"/>
    <property type="match status" value="1"/>
</dbReference>
<feature type="domain" description="Helicase C-terminal" evidence="12">
    <location>
        <begin position="955"/>
        <end position="1095"/>
    </location>
</feature>
<dbReference type="Pfam" id="PF15295">
    <property type="entry name" value="CCDC50_N"/>
    <property type="match status" value="1"/>
</dbReference>
<keyword evidence="6" id="KW-0863">Zinc-finger</keyword>
<reference evidence="13" key="1">
    <citation type="journal article" date="2020" name="J Insects Food Feed">
        <title>The yellow mealworm (Tenebrio molitor) genome: a resource for the emerging insects as food and feed industry.</title>
        <authorList>
            <person name="Eriksson T."/>
            <person name="Andere A."/>
            <person name="Kelstrup H."/>
            <person name="Emery V."/>
            <person name="Picard C."/>
        </authorList>
    </citation>
    <scope>NUCLEOTIDE SEQUENCE</scope>
    <source>
        <strain evidence="13">Stoneville</strain>
        <tissue evidence="13">Whole head</tissue>
    </source>
</reference>
<keyword evidence="3" id="KW-0560">Oxidoreductase</keyword>
<evidence type="ECO:0000313" key="13">
    <source>
        <dbReference type="EMBL" id="KAH0811782.1"/>
    </source>
</evidence>
<sequence>MDNGEVLYESLIIADYLDEKYPQRQLHPKDPLQKAKDQLLLRQFTKVINALLKSIHVGRVDNDEAEVITEGLTTFENELANRSGPFFAGQKPGMLDYMIWPWCERSDVLKMFEARIRDNDVLPKGRVNEVCQEWMVREDGALAYRLQNQEISEHLSGNKYRNAVVREDFPRAKNEQLREQRLAEQTALIYHRMLAEQEEQDNQVARQLAEQLEREERQKRRLLEVHDQDIAKQLLHRERINVERQHALSPQRPPPPRNYDQNLSPHRPDSYNYQANLPKRQAKPMPLPQAFPHDVSDLYTEPYRNPEALANQFDRIDIAEVGLPIDEVAERQIQEERDAALARQLQEQEGSLEDTLLNRDRMLAIEAQDKELAKMLQERERTKARRARERAKQKALAKKQQLEAQQSTANQIMPDDSYSFPADLIPPRASIPRNHANISDTYALPNQNEDDINYSLPADVLPSHNLIDNNIKSNYSPQKSYDQRYALGDKVINGIDSSVRPSFDSDRSVDSAPAIRPNQLDLKSPLNRMNKPRYPEPESCDTASGPSASPGSQHINIAMAIDPTYPKRGIIHSSSSFDTSSSTVTTSTSSSSPGMVLPPPDISEVEDESNIPPYMPIQGQRRTASLEKKQKKKNKDENILEDKGPQIKDKREQQREKLEKKIQSGSLNENFITINLKKKIYSRGKKNTNFSRYKKQQWKNKKKALAGPDMDMGGCDGGMLTCFNCGQIGHFAQNCKKTKGDALLPLAADEEACPFPTLEEASQMAKESVLAIRKPNLGTSEAQTVEESEQENKSDNSDDDLFDDLDTEKLLAETLRLEEHAAKLDLQFYLDYVKVVEPYYKANDDGSILGFGSLLRKLPPIAFACIDEAHCVSQWSHNFRPSYLMICRVLREKMGIKTVLGLTATATRATSDSIIAHLQIPDGRNGIIRDIPLPDNLVLTVSKDYQRDHALLGLLASERFQNCKSIIVYCTRREECNRITKFLRTSLQYQEVASTNKKRKRVSVQAEPYHAGLAASRRRTIQKAFMSGELRIVVATVAFGMGINKSDIRAVIHYNMPKNFESYVQEIGRAGRDGLPAHCHLFLDAKVSRDKNLRR</sequence>
<gene>
    <name evidence="13" type="ORF">GEV33_011009</name>
</gene>
<dbReference type="GO" id="GO:0005694">
    <property type="term" value="C:chromosome"/>
    <property type="evidence" value="ECO:0007669"/>
    <property type="project" value="TreeGrafter"/>
</dbReference>
<dbReference type="EMBL" id="JABDTM020026552">
    <property type="protein sequence ID" value="KAH0811782.1"/>
    <property type="molecule type" value="Genomic_DNA"/>
</dbReference>
<dbReference type="Pfam" id="PF00098">
    <property type="entry name" value="zf-CCHC"/>
    <property type="match status" value="1"/>
</dbReference>
<dbReference type="InterPro" id="IPR014001">
    <property type="entry name" value="Helicase_ATP-bd"/>
</dbReference>
<dbReference type="InterPro" id="IPR036875">
    <property type="entry name" value="Znf_CCHC_sf"/>
</dbReference>
<dbReference type="SUPFAM" id="SSF52833">
    <property type="entry name" value="Thioredoxin-like"/>
    <property type="match status" value="1"/>
</dbReference>
<comment type="similarity">
    <text evidence="2">Belongs to the GST superfamily. Omega family.</text>
</comment>
<dbReference type="PROSITE" id="PS51194">
    <property type="entry name" value="HELICASE_CTER"/>
    <property type="match status" value="1"/>
</dbReference>
<evidence type="ECO:0000256" key="8">
    <source>
        <dbReference type="SAM" id="MobiDB-lite"/>
    </source>
</evidence>
<dbReference type="InterPro" id="IPR004045">
    <property type="entry name" value="Glutathione_S-Trfase_N"/>
</dbReference>
<dbReference type="GO" id="GO:0045174">
    <property type="term" value="F:glutathione dehydrogenase (ascorbate) activity"/>
    <property type="evidence" value="ECO:0007669"/>
    <property type="project" value="UniProtKB-ARBA"/>
</dbReference>
<dbReference type="InterPro" id="IPR027417">
    <property type="entry name" value="P-loop_NTPase"/>
</dbReference>
<keyword evidence="6" id="KW-0479">Metal-binding</keyword>
<keyword evidence="7" id="KW-0175">Coiled coil</keyword>
<evidence type="ECO:0000259" key="10">
    <source>
        <dbReference type="PROSITE" id="PS50404"/>
    </source>
</evidence>
<feature type="region of interest" description="Disordered" evidence="8">
    <location>
        <begin position="567"/>
        <end position="661"/>
    </location>
</feature>
<dbReference type="SUPFAM" id="SSF52540">
    <property type="entry name" value="P-loop containing nucleoside triphosphate hydrolases"/>
    <property type="match status" value="1"/>
</dbReference>
<keyword evidence="14" id="KW-1185">Reference proteome</keyword>
<evidence type="ECO:0000256" key="2">
    <source>
        <dbReference type="ARBA" id="ARBA00011067"/>
    </source>
</evidence>
<evidence type="ECO:0000259" key="9">
    <source>
        <dbReference type="PROSITE" id="PS50158"/>
    </source>
</evidence>
<feature type="coiled-coil region" evidence="7">
    <location>
        <begin position="194"/>
        <end position="229"/>
    </location>
</feature>
<feature type="domain" description="Helicase ATP-binding" evidence="11">
    <location>
        <begin position="851"/>
        <end position="924"/>
    </location>
</feature>
<reference evidence="13" key="2">
    <citation type="submission" date="2021-08" db="EMBL/GenBank/DDBJ databases">
        <authorList>
            <person name="Eriksson T."/>
        </authorList>
    </citation>
    <scope>NUCLEOTIDE SEQUENCE</scope>
    <source>
        <strain evidence="13">Stoneville</strain>
        <tissue evidence="13">Whole head</tissue>
    </source>
</reference>
<protein>
    <recommendedName>
        <fullName evidence="5">DNA 3'-5' helicase</fullName>
        <ecNumber evidence="5">5.6.2.4</ecNumber>
    </recommendedName>
</protein>
<dbReference type="InterPro" id="IPR005442">
    <property type="entry name" value="GST_omega"/>
</dbReference>
<evidence type="ECO:0000259" key="11">
    <source>
        <dbReference type="PROSITE" id="PS51192"/>
    </source>
</evidence>
<dbReference type="GO" id="GO:0000724">
    <property type="term" value="P:double-strand break repair via homologous recombination"/>
    <property type="evidence" value="ECO:0007669"/>
    <property type="project" value="TreeGrafter"/>
</dbReference>
<dbReference type="InterPro" id="IPR001650">
    <property type="entry name" value="Helicase_C-like"/>
</dbReference>
<accession>A0A8J6HCB7</accession>
<dbReference type="InterPro" id="IPR036249">
    <property type="entry name" value="Thioredoxin-like_sf"/>
</dbReference>
<feature type="compositionally biased region" description="Basic and acidic residues" evidence="8">
    <location>
        <begin position="624"/>
        <end position="661"/>
    </location>
</feature>
<dbReference type="GO" id="GO:0003676">
    <property type="term" value="F:nucleic acid binding"/>
    <property type="evidence" value="ECO:0007669"/>
    <property type="project" value="InterPro"/>
</dbReference>
<evidence type="ECO:0000259" key="12">
    <source>
        <dbReference type="PROSITE" id="PS51194"/>
    </source>
</evidence>
<dbReference type="SUPFAM" id="SSF57756">
    <property type="entry name" value="Retrovirus zinc finger-like domains"/>
    <property type="match status" value="1"/>
</dbReference>
<dbReference type="PANTHER" id="PTHR13710:SF108">
    <property type="entry name" value="ATP-DEPENDENT DNA HELICASE Q4"/>
    <property type="match status" value="1"/>
</dbReference>
<dbReference type="Pfam" id="PF00271">
    <property type="entry name" value="Helicase_C"/>
    <property type="match status" value="1"/>
</dbReference>
<dbReference type="AlphaFoldDB" id="A0A8J6HCB7"/>
<evidence type="ECO:0000256" key="1">
    <source>
        <dbReference type="ARBA" id="ARBA00005446"/>
    </source>
</evidence>
<dbReference type="GO" id="GO:0008270">
    <property type="term" value="F:zinc ion binding"/>
    <property type="evidence" value="ECO:0007669"/>
    <property type="project" value="UniProtKB-KW"/>
</dbReference>
<comment type="catalytic activity">
    <reaction evidence="4">
        <text>Couples ATP hydrolysis with the unwinding of duplex DNA by translocating in the 3'-5' direction.</text>
        <dbReference type="EC" id="5.6.2.4"/>
    </reaction>
</comment>
<evidence type="ECO:0000256" key="4">
    <source>
        <dbReference type="ARBA" id="ARBA00034617"/>
    </source>
</evidence>
<comment type="similarity">
    <text evidence="1">Belongs to the helicase family. RecQ subfamily.</text>
</comment>
<evidence type="ECO:0000256" key="7">
    <source>
        <dbReference type="SAM" id="Coils"/>
    </source>
</evidence>
<dbReference type="PROSITE" id="PS50404">
    <property type="entry name" value="GST_NTER"/>
    <property type="match status" value="1"/>
</dbReference>
<dbReference type="InterPro" id="IPR001878">
    <property type="entry name" value="Znf_CCHC"/>
</dbReference>
<organism evidence="13 14">
    <name type="scientific">Tenebrio molitor</name>
    <name type="common">Yellow mealworm beetle</name>
    <dbReference type="NCBI Taxonomy" id="7067"/>
    <lineage>
        <taxon>Eukaryota</taxon>
        <taxon>Metazoa</taxon>
        <taxon>Ecdysozoa</taxon>
        <taxon>Arthropoda</taxon>
        <taxon>Hexapoda</taxon>
        <taxon>Insecta</taxon>
        <taxon>Pterygota</taxon>
        <taxon>Neoptera</taxon>
        <taxon>Endopterygota</taxon>
        <taxon>Coleoptera</taxon>
        <taxon>Polyphaga</taxon>
        <taxon>Cucujiformia</taxon>
        <taxon>Tenebrionidae</taxon>
        <taxon>Tenebrio</taxon>
    </lineage>
</organism>
<dbReference type="PROSITE" id="PS50158">
    <property type="entry name" value="ZF_CCHC"/>
    <property type="match status" value="1"/>
</dbReference>
<dbReference type="InterPro" id="IPR036282">
    <property type="entry name" value="Glutathione-S-Trfase_C_sf"/>
</dbReference>
<feature type="region of interest" description="Disordered" evidence="8">
    <location>
        <begin position="244"/>
        <end position="274"/>
    </location>
</feature>
<feature type="compositionally biased region" description="Polar residues" evidence="8">
    <location>
        <begin position="541"/>
        <end position="553"/>
    </location>
</feature>
<dbReference type="PANTHER" id="PTHR13710">
    <property type="entry name" value="DNA HELICASE RECQ FAMILY MEMBER"/>
    <property type="match status" value="1"/>
</dbReference>
<dbReference type="Gene3D" id="1.20.1050.10">
    <property type="match status" value="1"/>
</dbReference>
<evidence type="ECO:0000256" key="5">
    <source>
        <dbReference type="ARBA" id="ARBA00034808"/>
    </source>
</evidence>
<dbReference type="Gene3D" id="3.40.30.10">
    <property type="entry name" value="Glutaredoxin"/>
    <property type="match status" value="1"/>
</dbReference>
<dbReference type="SMART" id="SM00343">
    <property type="entry name" value="ZnF_C2HC"/>
    <property type="match status" value="1"/>
</dbReference>
<feature type="coiled-coil region" evidence="7">
    <location>
        <begin position="365"/>
        <end position="408"/>
    </location>
</feature>
<dbReference type="PRINTS" id="PR01625">
    <property type="entry name" value="GSTRNSFRASEO"/>
</dbReference>
<name>A0A8J6HCB7_TENMO</name>
<dbReference type="EC" id="5.6.2.4" evidence="5"/>
<dbReference type="Gene3D" id="3.40.50.300">
    <property type="entry name" value="P-loop containing nucleotide triphosphate hydrolases"/>
    <property type="match status" value="2"/>
</dbReference>
<dbReference type="SUPFAM" id="SSF47616">
    <property type="entry name" value="GST C-terminal domain-like"/>
    <property type="match status" value="1"/>
</dbReference>
<dbReference type="SMART" id="SM00490">
    <property type="entry name" value="HELICc"/>
    <property type="match status" value="1"/>
</dbReference>
<feature type="region of interest" description="Disordered" evidence="8">
    <location>
        <begin position="497"/>
        <end position="553"/>
    </location>
</feature>
<feature type="domain" description="CCHC-type" evidence="9">
    <location>
        <begin position="722"/>
        <end position="737"/>
    </location>
</feature>
<dbReference type="FunFam" id="1.20.1050.10:FF:000009">
    <property type="entry name" value="Glutathione S-transferase omega-1"/>
    <property type="match status" value="1"/>
</dbReference>
<feature type="compositionally biased region" description="Low complexity" evidence="8">
    <location>
        <begin position="573"/>
        <end position="592"/>
    </location>
</feature>
<evidence type="ECO:0000313" key="14">
    <source>
        <dbReference type="Proteomes" id="UP000719412"/>
    </source>
</evidence>